<proteinExistence type="inferred from homology"/>
<name>A0A8J3LF82_9ACTN</name>
<dbReference type="CDD" id="cd07361">
    <property type="entry name" value="MEMO_like"/>
    <property type="match status" value="1"/>
</dbReference>
<dbReference type="HAMAP" id="MF_00055">
    <property type="entry name" value="MEMO1"/>
    <property type="match status" value="1"/>
</dbReference>
<evidence type="ECO:0000313" key="3">
    <source>
        <dbReference type="EMBL" id="GIG71982.1"/>
    </source>
</evidence>
<protein>
    <recommendedName>
        <fullName evidence="2">MEMO1 family protein Pfl04_03860</fullName>
    </recommendedName>
</protein>
<dbReference type="PANTHER" id="PTHR11060">
    <property type="entry name" value="PROTEIN MEMO1"/>
    <property type="match status" value="1"/>
</dbReference>
<comment type="caution">
    <text evidence="3">The sequence shown here is derived from an EMBL/GenBank/DDBJ whole genome shotgun (WGS) entry which is preliminary data.</text>
</comment>
<dbReference type="Gene3D" id="3.40.830.10">
    <property type="entry name" value="LigB-like"/>
    <property type="match status" value="1"/>
</dbReference>
<keyword evidence="4" id="KW-1185">Reference proteome</keyword>
<gene>
    <name evidence="3" type="ORF">Pfl04_03860</name>
</gene>
<dbReference type="NCBIfam" id="TIGR04336">
    <property type="entry name" value="AmmeMemoSam_B"/>
    <property type="match status" value="1"/>
</dbReference>
<dbReference type="PANTHER" id="PTHR11060:SF0">
    <property type="entry name" value="PROTEIN MEMO1"/>
    <property type="match status" value="1"/>
</dbReference>
<evidence type="ECO:0000313" key="4">
    <source>
        <dbReference type="Proteomes" id="UP000653674"/>
    </source>
</evidence>
<organism evidence="3 4">
    <name type="scientific">Planosporangium flavigriseum</name>
    <dbReference type="NCBI Taxonomy" id="373681"/>
    <lineage>
        <taxon>Bacteria</taxon>
        <taxon>Bacillati</taxon>
        <taxon>Actinomycetota</taxon>
        <taxon>Actinomycetes</taxon>
        <taxon>Micromonosporales</taxon>
        <taxon>Micromonosporaceae</taxon>
        <taxon>Planosporangium</taxon>
    </lineage>
</organism>
<sequence length="272" mass="28670">MPSGRRAVRTAVRQPAVAGLFYPADPRALAALVDELLDSVEVPAGDVLAPAYVVPHAGYRYSGLTAAQVYARLRRHAPEVTRVVVVGPAHHTPLSGCAVSGAQQWRTPLGELPVDPYADALAAAGYVVVDDHPHAPEHSIEVQVPFLQRALGEVALLPILVGETGVDEAAATIAAAIEPDPAGTVVLCSTDLSHYLPDERAREQDWRTVRAVLDLAPERIGARDACGVFALRGLVGWARRTGLGARLLDYSTSADATGDPTRVVGYAALAFA</sequence>
<accession>A0A8J3LF82</accession>
<evidence type="ECO:0000256" key="1">
    <source>
        <dbReference type="ARBA" id="ARBA00006315"/>
    </source>
</evidence>
<dbReference type="AlphaFoldDB" id="A0A8J3LF82"/>
<dbReference type="Proteomes" id="UP000653674">
    <property type="component" value="Unassembled WGS sequence"/>
</dbReference>
<evidence type="ECO:0000256" key="2">
    <source>
        <dbReference type="HAMAP-Rule" id="MF_00055"/>
    </source>
</evidence>
<reference evidence="3" key="1">
    <citation type="submission" date="2021-01" db="EMBL/GenBank/DDBJ databases">
        <title>Whole genome shotgun sequence of Planosporangium flavigriseum NBRC 105377.</title>
        <authorList>
            <person name="Komaki H."/>
            <person name="Tamura T."/>
        </authorList>
    </citation>
    <scope>NUCLEOTIDE SEQUENCE</scope>
    <source>
        <strain evidence="3">NBRC 105377</strain>
    </source>
</reference>
<dbReference type="EMBL" id="BONU01000002">
    <property type="protein sequence ID" value="GIG71982.1"/>
    <property type="molecule type" value="Genomic_DNA"/>
</dbReference>
<comment type="similarity">
    <text evidence="1 2">Belongs to the MEMO1 family.</text>
</comment>
<dbReference type="InterPro" id="IPR002737">
    <property type="entry name" value="MEMO1_fam"/>
</dbReference>
<dbReference type="Pfam" id="PF01875">
    <property type="entry name" value="Memo"/>
    <property type="match status" value="1"/>
</dbReference>